<proteinExistence type="predicted"/>
<feature type="region of interest" description="Disordered" evidence="1">
    <location>
        <begin position="74"/>
        <end position="95"/>
    </location>
</feature>
<dbReference type="EMBL" id="BGPR01000063">
    <property type="protein sequence ID" value="GBL89171.1"/>
    <property type="molecule type" value="Genomic_DNA"/>
</dbReference>
<gene>
    <name evidence="2" type="ORF">AVEN_255285_1</name>
</gene>
<sequence>MNASRKVPTLLKWTLWIKKEGPWMTFVSNRVNEIRLSEACELKFVPGTQNPADPPSRGCSVKTLLKKQWYEGPPWLGNSRDKWPDFELSPDENMI</sequence>
<dbReference type="Proteomes" id="UP000499080">
    <property type="component" value="Unassembled WGS sequence"/>
</dbReference>
<protein>
    <submittedName>
        <fullName evidence="2">Uncharacterized protein</fullName>
    </submittedName>
</protein>
<organism evidence="2 3">
    <name type="scientific">Araneus ventricosus</name>
    <name type="common">Orbweaver spider</name>
    <name type="synonym">Epeira ventricosa</name>
    <dbReference type="NCBI Taxonomy" id="182803"/>
    <lineage>
        <taxon>Eukaryota</taxon>
        <taxon>Metazoa</taxon>
        <taxon>Ecdysozoa</taxon>
        <taxon>Arthropoda</taxon>
        <taxon>Chelicerata</taxon>
        <taxon>Arachnida</taxon>
        <taxon>Araneae</taxon>
        <taxon>Araneomorphae</taxon>
        <taxon>Entelegynae</taxon>
        <taxon>Araneoidea</taxon>
        <taxon>Araneidae</taxon>
        <taxon>Araneus</taxon>
    </lineage>
</organism>
<comment type="caution">
    <text evidence="2">The sequence shown here is derived from an EMBL/GenBank/DDBJ whole genome shotgun (WGS) entry which is preliminary data.</text>
</comment>
<keyword evidence="3" id="KW-1185">Reference proteome</keyword>
<name>A0A4Y2B9Z9_ARAVE</name>
<evidence type="ECO:0000313" key="2">
    <source>
        <dbReference type="EMBL" id="GBL89171.1"/>
    </source>
</evidence>
<evidence type="ECO:0000313" key="3">
    <source>
        <dbReference type="Proteomes" id="UP000499080"/>
    </source>
</evidence>
<evidence type="ECO:0000256" key="1">
    <source>
        <dbReference type="SAM" id="MobiDB-lite"/>
    </source>
</evidence>
<reference evidence="2 3" key="1">
    <citation type="journal article" date="2019" name="Sci. Rep.">
        <title>Orb-weaving spider Araneus ventricosus genome elucidates the spidroin gene catalogue.</title>
        <authorList>
            <person name="Kono N."/>
            <person name="Nakamura H."/>
            <person name="Ohtoshi R."/>
            <person name="Moran D.A.P."/>
            <person name="Shinohara A."/>
            <person name="Yoshida Y."/>
            <person name="Fujiwara M."/>
            <person name="Mori M."/>
            <person name="Tomita M."/>
            <person name="Arakawa K."/>
        </authorList>
    </citation>
    <scope>NUCLEOTIDE SEQUENCE [LARGE SCALE GENOMIC DNA]</scope>
</reference>
<dbReference type="OrthoDB" id="6431403at2759"/>
<dbReference type="AlphaFoldDB" id="A0A4Y2B9Z9"/>
<accession>A0A4Y2B9Z9</accession>